<feature type="compositionally biased region" description="Basic and acidic residues" evidence="1">
    <location>
        <begin position="1641"/>
        <end position="1654"/>
    </location>
</feature>
<dbReference type="GO" id="GO:0005829">
    <property type="term" value="C:cytosol"/>
    <property type="evidence" value="ECO:0007669"/>
    <property type="project" value="TreeGrafter"/>
</dbReference>
<feature type="compositionally biased region" description="Polar residues" evidence="1">
    <location>
        <begin position="1423"/>
        <end position="1444"/>
    </location>
</feature>
<feature type="compositionally biased region" description="Basic and acidic residues" evidence="1">
    <location>
        <begin position="139"/>
        <end position="158"/>
    </location>
</feature>
<feature type="region of interest" description="Disordered" evidence="1">
    <location>
        <begin position="778"/>
        <end position="1050"/>
    </location>
</feature>
<sequence length="3443" mass="375892">MGAVPEIEHKKKTEHERVKMLETKIEKPFEETGLSGAPEVVHKEPTEHDGFEKLKPVIERPAEETTVRAVPEAEQKKHAEHEGVEKIKPIFERPLEETPLDAVPQLDQKKPTQHEGIEKPERQIETPAEETTFIPLPEIEQKEHTEHKAAEVEKKPSEPEECMGVVKLEAEIAKPPKETQVTAISEVDLKEPTEHEGMEKLEPEIERSPEEIPVSTLPEADEKKTAEEEGIEEQEPESKREPEKTPSGTVHEVEEKMPAQPETMKTISPETGRPAAEPAFSAVLDIEKKPTEPESAEKLELKIVSAVPEVVKKPERVEKLEPEVEKPPVSVVAEVEDKKPAEPDSAEMVKPEIERPIEETPISAISQVTEKRPAELPEGEKRPTEPETILSAVPAFEREIPAEPEIVTNIQKEDETAEDSAAKSLDVVAEKELAEPVDIRKMEPEAERPADNSFESSVPEVVEKASAEQEIVPAVEQEKKPGEPEGIQKEKSDIERPAKDTPVSAVSESTERKLSEPGSIQTIEQGIGTPAEEIAMTAVAEVAERLPSGVDDIQREHEYLEMPDDISVTPMLTDKEPTKQDDSHEGEPQIEKSVAKTQASDLHEILDTVHRESPGNDIHEKEVPTPVSETAEITDAKPVKAEDVEKTALHGKPLKPGDSGNEKPLSETPEEKRDKTQTEKPVCEASISFMTTVVDRKPPEYDEQELHLEKPEDTASASTLKEAEERKPTKQEDIASEKPCFEEQALQTPVSTAFYVADYKAPELEVLEKQELEILEAGQRSPISTLSEIPHEKTAEPEHREKQETSSKPGGIGKQIDELEGKLDDKIPVEALTGTADTKPVTPQCADKEEPQVYQPADTGVVPELADEKPSQLDFLEKREPETEKPASKVEEVVDETHIKPDMKTVGSGDEKRATSASEIPAAADQLDLQTGDLESPGREIQKEEQYVRDISPSAGDKRESNDMKDILDRYATQEPVSPFGHQEPEMVVSSKDKPETKSEEIIAEQIDKYEKARLSEQSSLDQEGIVTSPGDETADEDGHTSIRSDIELDKTTAEVHEVQDIESAVDEVVDEGVVTSPSHSIEDDALHLHADSENAPYDGVHITEIQDEHGKEQILKPKEEPSGGILGQIQPKDVDSGDDGLQVPQDGVTVPHLETKEVKHPEEHKPSTSEESPPADHLRKISKDEGPQQDVEDIQLRGSVASQSFLFGDTCSSDAALPAEASDLHQPGYLPEDYDILPSTALIPEVDGTIAEDLIAAKEQAQKQLEDEDDVPPSFSRASSDKDHSATEKDDDRDRDSREALQGAALKSGDKADSLKAHEESVLRAESEIISEQSDDQLKIHASPAHRDQEDHAGKELPADTSCVPPADGSLDKSVSPKPSSTGEVKMDVTKQEFYLSLDAAPGAVTSLYSKAKELLEECVTATDSTSPGGALSTGSPKSSVSEDSFRSVVQKDDSRDILAKEEQCDDKTCDESVLPASGVTTGYDFRSPTEVLKRDFLEETSNTLAKALDETMMLPSPSQDEEGRQLLEVIKSQLVLDESVDCHVTPKEHDLPTAKDIPPADSSKYVPSGTHAESGDKGLDKSPDSTKKRDEALSTILDQITKDDWDEVTHSEPDKIQVSEDAVELQSRLSEDSTTAFQPHDDAPLGSEDQREPSGSGHLLVKGAPEEEKSVPVPSELSTALHKPESPSAHMEVSEEIRPETSLLQESGSITRKDSKTQEDGSVVPESHISQSSPADDSLKNLSEERVPHLPSDLDTSSATDPSSSPVPLNESASHIDVPTISDREEPGSPSDLKITPDKGVVCDSRLSSGSEGTKARDEAPHAEADEKETASRGSPSLIHQEQESYVPEAPWVHHRNFQDTRSSEISDQPMKDPRATCPTSLDAPELAHMQQRVSVDYDSSITSVSDIEFAVDAKAFRAVAPDESSHDDSKTAECPKGEKDASRPSSPESPPQSPVKRIAAEHPRASKRARTTSESKHPISTQGSSEADISSEDDDSTRKATAHSYTDTPMDGVESPKYSPQSDFSSLPGGIHPVKDQHLVDSTKESAEHHVAPQGADYHDSRHSPSEDQPGSLPYSSEKTEGSPITHKRAPSEERYFPAGDSPSRHVPDSSSISSQHDIVQASLSPLEPGKTEISGDRDSRRDEKSGSQLKRPSIESETTSSSDDAGSGRRSLTSSKDSDLMREYSKHLETSPSARFSVDSTCSVTSEERSYTELEKPYQKEDSRESFSSTAREYPDDSSRSGSLYSDSTVEPSSTVDHRESISPHVSLDQVELGSSGNDLLPVKPERPTEIGKMEQGPQTYAAISPGKESAVQAPLGDEKVTKTPEGHISPAAKILMTEDRQSVTDVAHGHGIASGLFAALKTELCVIDSPAMENVLGQTAKDVHGTTDQASFDTSRKSSEEHRELDWKEMKIPETERETPKEQAHSSDGNVGAAHKESKETHSVSEDGKGPPGRKVSGEVTPVKTLRFQLGDDSSIEPLADQTDASALCSSSDADHGISKEVFERKVRLEKFLEAEFLEAMATDEEDESSRSSVKQSTTSTTSSSHHKDSHKVTESEDNNTKDDVTLASALSSGLPTELDITHITKCADSQEGVSPPQASPVDAVKQDEPAAVAAGLASGLSVELVCMVESEELCSEIKRAEEEAIHHVIEKKADYAVDDDGVAMQAYIERRLSDSDHFTDKKQRSSPPSETASASLEGIPTPERKTSKSFDELHLNGTSHSPPSVGLVAGLAAGLATELVCMPQSAEELCIDASESRWPPAQGSRVEIMPPEMTASIYEERPEHIGEKPCTDTDVESLGRGTPESPVLHRTGQIPVQREVITTVTSRRVVYQNDGPPDTWPTSTFSEPPQHDTDDDSRRTTVTYVYRTYTSAEDNEKDDPVISSGTVPSRQGEDGLPFEILRSTAQRHAREEDGHDEGDHVTGTSSRSYVYTVSSDHGAPETFIHHTDDTGTLHHPDSSIHSIAMDEVARITEMAAAAVSQSPNGWTVVHRSADSSSQRPLELTRPSELAERRNGHVTHVTETRQIVYHPSSSAEMRLPMASSAEETCLPPEGSDPKTILEFMAAQTKQAAKEMLEEQPLYEEDEEAAQEQSSLSDASPLVEEPVFGKTLQPDYPELVELSAGNTPSEPPSPHSAVNDTRARHNGEPSGTTASVQRLVVVEETLPASTMSGGSEARRVVSYVEEPTTVVREEWVLEGGRGEASHVISQSSMFQHEVLTREELTSAGTTSSPTSTVDDAVRFTTHHHLERGLGVAGDVDQPSSLKASMVAAYHEQHRIDAQSAKSYRRPSTERQANGRRDGDTAAPFDIRDWGKPLGLPVPPDPSSKSSKTKKREQQRHLATPPMSCTRVRARYYVLSGTNPSQQVLDALLEAKRGWGEPDAPVTVIPTYETDALCYWIAHNQKALEEHHIDVAPSASRCTINLQDHESSCAAYRLEF</sequence>
<feature type="compositionally biased region" description="Basic and acidic residues" evidence="1">
    <location>
        <begin position="634"/>
        <end position="648"/>
    </location>
</feature>
<feature type="compositionally biased region" description="Basic and acidic residues" evidence="1">
    <location>
        <begin position="694"/>
        <end position="713"/>
    </location>
</feature>
<feature type="region of interest" description="Disordered" evidence="1">
    <location>
        <begin position="3125"/>
        <end position="3158"/>
    </location>
</feature>
<feature type="compositionally biased region" description="Basic and acidic residues" evidence="1">
    <location>
        <begin position="1309"/>
        <end position="1328"/>
    </location>
</feature>
<feature type="region of interest" description="Disordered" evidence="1">
    <location>
        <begin position="2680"/>
        <end position="2712"/>
    </location>
</feature>
<feature type="region of interest" description="Disordered" evidence="1">
    <location>
        <begin position="1260"/>
        <end position="1386"/>
    </location>
</feature>
<feature type="compositionally biased region" description="Basic and acidic residues" evidence="1">
    <location>
        <begin position="1037"/>
        <end position="1050"/>
    </location>
</feature>
<dbReference type="EMBL" id="JABSTV010001250">
    <property type="protein sequence ID" value="KAH7957611.1"/>
    <property type="molecule type" value="Genomic_DNA"/>
</dbReference>
<feature type="compositionally biased region" description="Basic and acidic residues" evidence="1">
    <location>
        <begin position="2680"/>
        <end position="2689"/>
    </location>
</feature>
<feature type="compositionally biased region" description="Basic and acidic residues" evidence="1">
    <location>
        <begin position="991"/>
        <end position="1015"/>
    </location>
</feature>
<dbReference type="GO" id="GO:0005875">
    <property type="term" value="C:microtubule associated complex"/>
    <property type="evidence" value="ECO:0007669"/>
    <property type="project" value="TreeGrafter"/>
</dbReference>
<evidence type="ECO:0000313" key="3">
    <source>
        <dbReference type="Proteomes" id="UP000821837"/>
    </source>
</evidence>
<dbReference type="GO" id="GO:0008017">
    <property type="term" value="F:microtubule binding"/>
    <property type="evidence" value="ECO:0007669"/>
    <property type="project" value="InterPro"/>
</dbReference>
<feature type="compositionally biased region" description="Basic and acidic residues" evidence="1">
    <location>
        <begin position="2439"/>
        <end position="2454"/>
    </location>
</feature>
<feature type="region of interest" description="Disordered" evidence="1">
    <location>
        <begin position="560"/>
        <end position="744"/>
    </location>
</feature>
<feature type="compositionally biased region" description="Basic and acidic residues" evidence="1">
    <location>
        <begin position="1346"/>
        <end position="1359"/>
    </location>
</feature>
<feature type="compositionally biased region" description="Basic and acidic residues" evidence="1">
    <location>
        <begin position="1280"/>
        <end position="1300"/>
    </location>
</feature>
<feature type="region of interest" description="Disordered" evidence="1">
    <location>
        <begin position="2384"/>
        <end position="2484"/>
    </location>
</feature>
<feature type="region of interest" description="Disordered" evidence="1">
    <location>
        <begin position="3086"/>
        <end position="3106"/>
    </location>
</feature>
<feature type="compositionally biased region" description="Basic and acidic residues" evidence="1">
    <location>
        <begin position="573"/>
        <end position="594"/>
    </location>
</feature>
<feature type="compositionally biased region" description="Basic and acidic residues" evidence="1">
    <location>
        <begin position="187"/>
        <end position="210"/>
    </location>
</feature>
<feature type="compositionally biased region" description="Basic and acidic residues" evidence="1">
    <location>
        <begin position="40"/>
        <end position="96"/>
    </location>
</feature>
<feature type="compositionally biased region" description="Basic and acidic residues" evidence="1">
    <location>
        <begin position="1575"/>
        <end position="1594"/>
    </location>
</feature>
<feature type="region of interest" description="Disordered" evidence="1">
    <location>
        <begin position="2997"/>
        <end position="3018"/>
    </location>
</feature>
<feature type="region of interest" description="Disordered" evidence="1">
    <location>
        <begin position="1921"/>
        <end position="2301"/>
    </location>
</feature>
<evidence type="ECO:0000256" key="1">
    <source>
        <dbReference type="SAM" id="MobiDB-lite"/>
    </source>
</evidence>
<feature type="region of interest" description="Disordered" evidence="1">
    <location>
        <begin position="2836"/>
        <end position="2902"/>
    </location>
</feature>
<dbReference type="GO" id="GO:0005874">
    <property type="term" value="C:microtubule"/>
    <property type="evidence" value="ECO:0007669"/>
    <property type="project" value="InterPro"/>
</dbReference>
<feature type="region of interest" description="Disordered" evidence="1">
    <location>
        <begin position="335"/>
        <end position="387"/>
    </location>
</feature>
<accession>A0A9D4PXP5</accession>
<feature type="compositionally biased region" description="Basic and acidic residues" evidence="1">
    <location>
        <begin position="2210"/>
        <end position="2229"/>
    </location>
</feature>
<dbReference type="GO" id="GO:0003779">
    <property type="term" value="F:actin binding"/>
    <property type="evidence" value="ECO:0007669"/>
    <property type="project" value="TreeGrafter"/>
</dbReference>
<feature type="region of interest" description="Disordered" evidence="1">
    <location>
        <begin position="2791"/>
        <end position="2814"/>
    </location>
</feature>
<feature type="compositionally biased region" description="Basic and acidic residues" evidence="1">
    <location>
        <begin position="2399"/>
        <end position="2430"/>
    </location>
</feature>
<feature type="compositionally biased region" description="Basic and acidic residues" evidence="1">
    <location>
        <begin position="1105"/>
        <end position="1122"/>
    </location>
</feature>
<feature type="compositionally biased region" description="Basic and acidic residues" evidence="1">
    <location>
        <begin position="936"/>
        <end position="948"/>
    </location>
</feature>
<dbReference type="GO" id="GO:0007409">
    <property type="term" value="P:axonogenesis"/>
    <property type="evidence" value="ECO:0007669"/>
    <property type="project" value="TreeGrafter"/>
</dbReference>
<organism evidence="2 3">
    <name type="scientific">Rhipicephalus sanguineus</name>
    <name type="common">Brown dog tick</name>
    <name type="synonym">Ixodes sanguineus</name>
    <dbReference type="NCBI Taxonomy" id="34632"/>
    <lineage>
        <taxon>Eukaryota</taxon>
        <taxon>Metazoa</taxon>
        <taxon>Ecdysozoa</taxon>
        <taxon>Arthropoda</taxon>
        <taxon>Chelicerata</taxon>
        <taxon>Arachnida</taxon>
        <taxon>Acari</taxon>
        <taxon>Parasitiformes</taxon>
        <taxon>Ixodida</taxon>
        <taxon>Ixodoidea</taxon>
        <taxon>Ixodidae</taxon>
        <taxon>Rhipicephalinae</taxon>
        <taxon>Rhipicephalus</taxon>
        <taxon>Rhipicephalus</taxon>
    </lineage>
</organism>
<feature type="compositionally biased region" description="Basic and acidic residues" evidence="1">
    <location>
        <begin position="2180"/>
        <end position="2193"/>
    </location>
</feature>
<feature type="compositionally biased region" description="Basic and acidic residues" evidence="1">
    <location>
        <begin position="1739"/>
        <end position="1750"/>
    </location>
</feature>
<dbReference type="PANTHER" id="PTHR13843">
    <property type="entry name" value="MICROTUBULE-ASSOCIATED PROTEIN"/>
    <property type="match status" value="1"/>
</dbReference>
<feature type="compositionally biased region" description="Basic and acidic residues" evidence="1">
    <location>
        <begin position="476"/>
        <end position="499"/>
    </location>
</feature>
<feature type="compositionally biased region" description="Basic and acidic residues" evidence="1">
    <location>
        <begin position="3294"/>
        <end position="3318"/>
    </location>
</feature>
<feature type="compositionally biased region" description="Polar residues" evidence="1">
    <location>
        <begin position="2112"/>
        <end position="2127"/>
    </location>
</feature>
<feature type="compositionally biased region" description="Basic and acidic residues" evidence="1">
    <location>
        <begin position="601"/>
        <end position="623"/>
    </location>
</feature>
<dbReference type="GO" id="GO:0016358">
    <property type="term" value="P:dendrite development"/>
    <property type="evidence" value="ECO:0007669"/>
    <property type="project" value="TreeGrafter"/>
</dbReference>
<feature type="compositionally biased region" description="Basic and acidic residues" evidence="1">
    <location>
        <begin position="1154"/>
        <end position="1187"/>
    </location>
</feature>
<feature type="compositionally biased region" description="Basic and acidic residues" evidence="1">
    <location>
        <begin position="956"/>
        <end position="969"/>
    </location>
</feature>
<feature type="region of interest" description="Disordered" evidence="1">
    <location>
        <begin position="3283"/>
        <end position="3347"/>
    </location>
</feature>
<feature type="region of interest" description="Disordered" evidence="1">
    <location>
        <begin position="1543"/>
        <end position="1888"/>
    </location>
</feature>
<feature type="compositionally biased region" description="Basic and acidic residues" evidence="1">
    <location>
        <begin position="335"/>
        <end position="358"/>
    </location>
</feature>
<dbReference type="Proteomes" id="UP000821837">
    <property type="component" value="Unassembled WGS sequence"/>
</dbReference>
<dbReference type="PANTHER" id="PTHR13843:SF12">
    <property type="entry name" value="ATPASE F1_V1_A1 COMPLEX ALPHA_BETA SUBUNIT NUCLEOTIDE-BINDING DOMAIN-CONTAINING PROTEIN"/>
    <property type="match status" value="1"/>
</dbReference>
<feature type="region of interest" description="Disordered" evidence="1">
    <location>
        <begin position="24"/>
        <end position="277"/>
    </location>
</feature>
<feature type="region of interest" description="Disordered" evidence="1">
    <location>
        <begin position="408"/>
        <end position="529"/>
    </location>
</feature>
<feature type="compositionally biased region" description="Basic and acidic residues" evidence="1">
    <location>
        <begin position="2855"/>
        <end position="2865"/>
    </location>
</feature>
<feature type="compositionally biased region" description="Basic and acidic residues" evidence="1">
    <location>
        <begin position="168"/>
        <end position="177"/>
    </location>
</feature>
<dbReference type="InterPro" id="IPR026074">
    <property type="entry name" value="MAP1"/>
</dbReference>
<feature type="compositionally biased region" description="Basic and acidic residues" evidence="1">
    <location>
        <begin position="107"/>
        <end position="124"/>
    </location>
</feature>
<dbReference type="GO" id="GO:0045202">
    <property type="term" value="C:synapse"/>
    <property type="evidence" value="ECO:0007669"/>
    <property type="project" value="TreeGrafter"/>
</dbReference>
<evidence type="ECO:0008006" key="4">
    <source>
        <dbReference type="Google" id="ProtNLM"/>
    </source>
</evidence>
<dbReference type="GO" id="GO:0031114">
    <property type="term" value="P:regulation of microtubule depolymerization"/>
    <property type="evidence" value="ECO:0007669"/>
    <property type="project" value="TreeGrafter"/>
</dbReference>
<evidence type="ECO:0000313" key="2">
    <source>
        <dbReference type="EMBL" id="KAH7957611.1"/>
    </source>
</evidence>
<feature type="compositionally biased region" description="Basic and acidic residues" evidence="1">
    <location>
        <begin position="660"/>
        <end position="682"/>
    </location>
</feature>
<keyword evidence="3" id="KW-1185">Reference proteome</keyword>
<feature type="region of interest" description="Disordered" evidence="1">
    <location>
        <begin position="1422"/>
        <end position="1483"/>
    </location>
</feature>
<feature type="region of interest" description="Disordered" evidence="1">
    <location>
        <begin position="2525"/>
        <end position="2567"/>
    </location>
</feature>
<feature type="compositionally biased region" description="Low complexity" evidence="1">
    <location>
        <begin position="1752"/>
        <end position="1768"/>
    </location>
</feature>
<feature type="compositionally biased region" description="Basic and acidic residues" evidence="1">
    <location>
        <begin position="721"/>
        <end position="741"/>
    </location>
</feature>
<feature type="region of interest" description="Disordered" evidence="1">
    <location>
        <begin position="1103"/>
        <end position="1198"/>
    </location>
</feature>
<feature type="compositionally biased region" description="Basic and acidic residues" evidence="1">
    <location>
        <begin position="2556"/>
        <end position="2567"/>
    </location>
</feature>
<dbReference type="VEuPathDB" id="VectorBase:RSAN_027338"/>
<feature type="compositionally biased region" description="Basic and acidic residues" evidence="1">
    <location>
        <begin position="1543"/>
        <end position="1555"/>
    </location>
</feature>
<feature type="compositionally biased region" description="Basic and acidic residues" evidence="1">
    <location>
        <begin position="2133"/>
        <end position="2149"/>
    </location>
</feature>
<feature type="compositionally biased region" description="Basic and acidic residues" evidence="1">
    <location>
        <begin position="815"/>
        <end position="828"/>
    </location>
</feature>
<comment type="caution">
    <text evidence="2">The sequence shown here is derived from an EMBL/GenBank/DDBJ whole genome shotgun (WGS) entry which is preliminary data.</text>
</comment>
<dbReference type="GO" id="GO:0043025">
    <property type="term" value="C:neuronal cell body"/>
    <property type="evidence" value="ECO:0007669"/>
    <property type="project" value="TreeGrafter"/>
</dbReference>
<feature type="compositionally biased region" description="Low complexity" evidence="1">
    <location>
        <begin position="3095"/>
        <end position="3104"/>
    </location>
</feature>
<feature type="compositionally biased region" description="Basic and acidic residues" evidence="1">
    <location>
        <begin position="1859"/>
        <end position="1877"/>
    </location>
</feature>
<feature type="compositionally biased region" description="Basic and acidic residues" evidence="1">
    <location>
        <begin position="1445"/>
        <end position="1472"/>
    </location>
</feature>
<feature type="compositionally biased region" description="Basic and acidic residues" evidence="1">
    <location>
        <begin position="369"/>
        <end position="385"/>
    </location>
</feature>
<reference evidence="2" key="2">
    <citation type="submission" date="2021-09" db="EMBL/GenBank/DDBJ databases">
        <authorList>
            <person name="Jia N."/>
            <person name="Wang J."/>
            <person name="Shi W."/>
            <person name="Du L."/>
            <person name="Sun Y."/>
            <person name="Zhan W."/>
            <person name="Jiang J."/>
            <person name="Wang Q."/>
            <person name="Zhang B."/>
            <person name="Ji P."/>
            <person name="Sakyi L.B."/>
            <person name="Cui X."/>
            <person name="Yuan T."/>
            <person name="Jiang B."/>
            <person name="Yang W."/>
            <person name="Lam T.T.-Y."/>
            <person name="Chang Q."/>
            <person name="Ding S."/>
            <person name="Wang X."/>
            <person name="Zhu J."/>
            <person name="Ruan X."/>
            <person name="Zhao L."/>
            <person name="Wei J."/>
            <person name="Que T."/>
            <person name="Du C."/>
            <person name="Cheng J."/>
            <person name="Dai P."/>
            <person name="Han X."/>
            <person name="Huang E."/>
            <person name="Gao Y."/>
            <person name="Liu J."/>
            <person name="Shao H."/>
            <person name="Ye R."/>
            <person name="Li L."/>
            <person name="Wei W."/>
            <person name="Wang X."/>
            <person name="Wang C."/>
            <person name="Huo Q."/>
            <person name="Li W."/>
            <person name="Guo W."/>
            <person name="Chen H."/>
            <person name="Chen S."/>
            <person name="Zhou L."/>
            <person name="Zhou L."/>
            <person name="Ni X."/>
            <person name="Tian J."/>
            <person name="Zhou Y."/>
            <person name="Sheng Y."/>
            <person name="Liu T."/>
            <person name="Pan Y."/>
            <person name="Xia L."/>
            <person name="Li J."/>
            <person name="Zhao F."/>
            <person name="Cao W."/>
        </authorList>
    </citation>
    <scope>NUCLEOTIDE SEQUENCE</scope>
    <source>
        <strain evidence="2">Rsan-2018</strain>
        <tissue evidence="2">Larvae</tissue>
    </source>
</reference>
<gene>
    <name evidence="2" type="ORF">HPB52_020780</name>
</gene>
<dbReference type="GO" id="GO:0000226">
    <property type="term" value="P:microtubule cytoskeleton organization"/>
    <property type="evidence" value="ECO:0007669"/>
    <property type="project" value="InterPro"/>
</dbReference>
<reference evidence="2" key="1">
    <citation type="journal article" date="2020" name="Cell">
        <title>Large-Scale Comparative Analyses of Tick Genomes Elucidate Their Genetic Diversity and Vector Capacities.</title>
        <authorList>
            <consortium name="Tick Genome and Microbiome Consortium (TIGMIC)"/>
            <person name="Jia N."/>
            <person name="Wang J."/>
            <person name="Shi W."/>
            <person name="Du L."/>
            <person name="Sun Y."/>
            <person name="Zhan W."/>
            <person name="Jiang J.F."/>
            <person name="Wang Q."/>
            <person name="Zhang B."/>
            <person name="Ji P."/>
            <person name="Bell-Sakyi L."/>
            <person name="Cui X.M."/>
            <person name="Yuan T.T."/>
            <person name="Jiang B.G."/>
            <person name="Yang W.F."/>
            <person name="Lam T.T."/>
            <person name="Chang Q.C."/>
            <person name="Ding S.J."/>
            <person name="Wang X.J."/>
            <person name="Zhu J.G."/>
            <person name="Ruan X.D."/>
            <person name="Zhao L."/>
            <person name="Wei J.T."/>
            <person name="Ye R.Z."/>
            <person name="Que T.C."/>
            <person name="Du C.H."/>
            <person name="Zhou Y.H."/>
            <person name="Cheng J.X."/>
            <person name="Dai P.F."/>
            <person name="Guo W.B."/>
            <person name="Han X.H."/>
            <person name="Huang E.J."/>
            <person name="Li L.F."/>
            <person name="Wei W."/>
            <person name="Gao Y.C."/>
            <person name="Liu J.Z."/>
            <person name="Shao H.Z."/>
            <person name="Wang X."/>
            <person name="Wang C.C."/>
            <person name="Yang T.C."/>
            <person name="Huo Q.B."/>
            <person name="Li W."/>
            <person name="Chen H.Y."/>
            <person name="Chen S.E."/>
            <person name="Zhou L.G."/>
            <person name="Ni X.B."/>
            <person name="Tian J.H."/>
            <person name="Sheng Y."/>
            <person name="Liu T."/>
            <person name="Pan Y.S."/>
            <person name="Xia L.Y."/>
            <person name="Li J."/>
            <person name="Zhao F."/>
            <person name="Cao W.C."/>
        </authorList>
    </citation>
    <scope>NUCLEOTIDE SEQUENCE</scope>
    <source>
        <strain evidence="2">Rsan-2018</strain>
    </source>
</reference>
<feature type="compositionally biased region" description="Low complexity" evidence="1">
    <location>
        <begin position="2536"/>
        <end position="2549"/>
    </location>
</feature>
<proteinExistence type="predicted"/>
<feature type="compositionally biased region" description="Basic and acidic residues" evidence="1">
    <location>
        <begin position="2288"/>
        <end position="2297"/>
    </location>
</feature>
<name>A0A9D4PXP5_RHISA</name>
<protein>
    <recommendedName>
        <fullName evidence="4">Microtubule-associated protein futsch</fullName>
    </recommendedName>
</protein>
<feature type="compositionally biased region" description="Basic and acidic residues" evidence="1">
    <location>
        <begin position="428"/>
        <end position="450"/>
    </location>
</feature>
<feature type="compositionally biased region" description="Polar residues" evidence="1">
    <location>
        <begin position="2691"/>
        <end position="2700"/>
    </location>
</feature>
<dbReference type="VEuPathDB" id="VectorBase:RSAN_039829"/>
<dbReference type="GO" id="GO:0030425">
    <property type="term" value="C:dendrite"/>
    <property type="evidence" value="ECO:0007669"/>
    <property type="project" value="TreeGrafter"/>
</dbReference>
<feature type="compositionally biased region" description="Basic and acidic residues" evidence="1">
    <location>
        <begin position="1602"/>
        <end position="1620"/>
    </location>
</feature>
<feature type="compositionally biased region" description="Basic and acidic residues" evidence="1">
    <location>
        <begin position="789"/>
        <end position="805"/>
    </location>
</feature>
<feature type="compositionally biased region" description="Basic and acidic residues" evidence="1">
    <location>
        <begin position="2036"/>
        <end position="2069"/>
    </location>
</feature>
<feature type="compositionally biased region" description="Basic and acidic residues" evidence="1">
    <location>
        <begin position="1816"/>
        <end position="1833"/>
    </location>
</feature>
<feature type="compositionally biased region" description="Basic and acidic residues" evidence="1">
    <location>
        <begin position="866"/>
        <end position="914"/>
    </location>
</feature>
<feature type="compositionally biased region" description="Low complexity" evidence="1">
    <location>
        <begin position="2866"/>
        <end position="2876"/>
    </location>
</feature>
<feature type="compositionally biased region" description="Polar residues" evidence="1">
    <location>
        <begin position="2194"/>
        <end position="2209"/>
    </location>
</feature>
<feature type="compositionally biased region" description="Basic and acidic residues" evidence="1">
    <location>
        <begin position="1926"/>
        <end position="1945"/>
    </location>
</feature>
<feature type="compositionally biased region" description="Low complexity" evidence="1">
    <location>
        <begin position="2159"/>
        <end position="2175"/>
    </location>
</feature>